<reference evidence="1" key="1">
    <citation type="journal article" date="2014" name="Front. Microbiol.">
        <title>High frequency of phylogenetically diverse reductive dehalogenase-homologous genes in deep subseafloor sedimentary metagenomes.</title>
        <authorList>
            <person name="Kawai M."/>
            <person name="Futagami T."/>
            <person name="Toyoda A."/>
            <person name="Takaki Y."/>
            <person name="Nishi S."/>
            <person name="Hori S."/>
            <person name="Arai W."/>
            <person name="Tsubouchi T."/>
            <person name="Morono Y."/>
            <person name="Uchiyama I."/>
            <person name="Ito T."/>
            <person name="Fujiyama A."/>
            <person name="Inagaki F."/>
            <person name="Takami H."/>
        </authorList>
    </citation>
    <scope>NUCLEOTIDE SEQUENCE</scope>
    <source>
        <strain evidence="1">Expedition CK06-06</strain>
    </source>
</reference>
<protein>
    <recommendedName>
        <fullName evidence="2">Nucleotidyl transferase AbiEii/AbiGii toxin family protein</fullName>
    </recommendedName>
</protein>
<dbReference type="InterPro" id="IPR014942">
    <property type="entry name" value="AbiEii"/>
</dbReference>
<feature type="non-terminal residue" evidence="1">
    <location>
        <position position="1"/>
    </location>
</feature>
<sequence>LRNLNSLIFNNREIEMLFPKEYEIYSTEIVIPAYNSKEILCEKVRAILTRQGSSVRDFLDIYFILDKYKFKIEDFKNQIIKKTLFALILYKKYKENLEMRKELLISGDLFTLGEERDLLLIKIKKKDFYNFINKFSIFLKNLTEEIYEKINHK</sequence>
<evidence type="ECO:0008006" key="2">
    <source>
        <dbReference type="Google" id="ProtNLM"/>
    </source>
</evidence>
<name>X1I5F6_9ZZZZ</name>
<proteinExistence type="predicted"/>
<dbReference type="EMBL" id="BARU01040297">
    <property type="protein sequence ID" value="GAH76942.1"/>
    <property type="molecule type" value="Genomic_DNA"/>
</dbReference>
<comment type="caution">
    <text evidence="1">The sequence shown here is derived from an EMBL/GenBank/DDBJ whole genome shotgun (WGS) entry which is preliminary data.</text>
</comment>
<dbReference type="Pfam" id="PF08843">
    <property type="entry name" value="AbiEii"/>
    <property type="match status" value="1"/>
</dbReference>
<accession>X1I5F6</accession>
<gene>
    <name evidence="1" type="ORF">S03H2_62318</name>
</gene>
<organism evidence="1">
    <name type="scientific">marine sediment metagenome</name>
    <dbReference type="NCBI Taxonomy" id="412755"/>
    <lineage>
        <taxon>unclassified sequences</taxon>
        <taxon>metagenomes</taxon>
        <taxon>ecological metagenomes</taxon>
    </lineage>
</organism>
<evidence type="ECO:0000313" key="1">
    <source>
        <dbReference type="EMBL" id="GAH76942.1"/>
    </source>
</evidence>
<dbReference type="AlphaFoldDB" id="X1I5F6"/>